<feature type="domain" description="NAD(P)-binding" evidence="1">
    <location>
        <begin position="211"/>
        <end position="301"/>
    </location>
</feature>
<reference evidence="2" key="1">
    <citation type="submission" date="2023-10" db="EMBL/GenBank/DDBJ databases">
        <authorList>
            <person name="Domelevo Entfellner J.-B."/>
        </authorList>
    </citation>
    <scope>NUCLEOTIDE SEQUENCE</scope>
</reference>
<dbReference type="Gene3D" id="3.40.50.720">
    <property type="entry name" value="NAD(P)-binding Rossmann-like Domain"/>
    <property type="match status" value="1"/>
</dbReference>
<evidence type="ECO:0000313" key="2">
    <source>
        <dbReference type="EMBL" id="CAJ1950841.1"/>
    </source>
</evidence>
<evidence type="ECO:0000313" key="3">
    <source>
        <dbReference type="Proteomes" id="UP001189624"/>
    </source>
</evidence>
<dbReference type="FunFam" id="3.40.50.720:FF:000435">
    <property type="entry name" value="NAD(P)-binding Rossmann-fold superfamily protein"/>
    <property type="match status" value="1"/>
</dbReference>
<proteinExistence type="predicted"/>
<dbReference type="Proteomes" id="UP001189624">
    <property type="component" value="Chromosome 4"/>
</dbReference>
<keyword evidence="3" id="KW-1185">Reference proteome</keyword>
<protein>
    <recommendedName>
        <fullName evidence="1">NAD(P)-binding domain-containing protein</fullName>
    </recommendedName>
</protein>
<dbReference type="Pfam" id="PF13460">
    <property type="entry name" value="NAD_binding_10"/>
    <property type="match status" value="1"/>
</dbReference>
<dbReference type="PANTHER" id="PTHR47869">
    <property type="entry name" value="OS03G0410700 PROTEIN"/>
    <property type="match status" value="1"/>
</dbReference>
<dbReference type="PANTHER" id="PTHR47869:SF2">
    <property type="entry name" value="OS03G0410700 PROTEIN"/>
    <property type="match status" value="1"/>
</dbReference>
<dbReference type="SUPFAM" id="SSF51735">
    <property type="entry name" value="NAD(P)-binding Rossmann-fold domains"/>
    <property type="match status" value="1"/>
</dbReference>
<dbReference type="InterPro" id="IPR036291">
    <property type="entry name" value="NAD(P)-bd_dom_sf"/>
</dbReference>
<dbReference type="InterPro" id="IPR016040">
    <property type="entry name" value="NAD(P)-bd_dom"/>
</dbReference>
<gene>
    <name evidence="2" type="ORF">AYBTSS11_LOCUS14463</name>
</gene>
<dbReference type="AlphaFoldDB" id="A0AA86VYE2"/>
<sequence>MVLAYAATLSSTLSFQKSVPFSSQSSGTPSGFSYALSRENGSAVPPLAVCHAKKKLSFMEQILDYIEGGPKLRKWYGAPEILEKDGTAIEGDEDDYSGGVGDFVLTKCYKTEDEVRDAVLVTDGDSEMGQMVILSLIVKKARVKALVKDKRVALEAFGSYVEILIIDHVMLVAKSMVGETSDNRFIKKALRGVRTIICPNEGFLSNVGGLQGVQHVIVLSQLSAYSGKSGFQSMMKSNAKKLAEQDESVLKTSRIPYTIIRTGALQDTPGGKQGFSFDEGCSASGSISKEDAAFVCVAALDFVPQTGFIFEVANGDNKVSDWKGCLSMLMENENKKLQ</sequence>
<dbReference type="GO" id="GO:0009507">
    <property type="term" value="C:chloroplast"/>
    <property type="evidence" value="ECO:0007669"/>
    <property type="project" value="TreeGrafter"/>
</dbReference>
<name>A0AA86VYE2_9FABA</name>
<dbReference type="EMBL" id="OY731401">
    <property type="protein sequence ID" value="CAJ1950841.1"/>
    <property type="molecule type" value="Genomic_DNA"/>
</dbReference>
<accession>A0AA86VYE2</accession>
<evidence type="ECO:0000259" key="1">
    <source>
        <dbReference type="Pfam" id="PF13460"/>
    </source>
</evidence>
<organism evidence="2 3">
    <name type="scientific">Sphenostylis stenocarpa</name>
    <dbReference type="NCBI Taxonomy" id="92480"/>
    <lineage>
        <taxon>Eukaryota</taxon>
        <taxon>Viridiplantae</taxon>
        <taxon>Streptophyta</taxon>
        <taxon>Embryophyta</taxon>
        <taxon>Tracheophyta</taxon>
        <taxon>Spermatophyta</taxon>
        <taxon>Magnoliopsida</taxon>
        <taxon>eudicotyledons</taxon>
        <taxon>Gunneridae</taxon>
        <taxon>Pentapetalae</taxon>
        <taxon>rosids</taxon>
        <taxon>fabids</taxon>
        <taxon>Fabales</taxon>
        <taxon>Fabaceae</taxon>
        <taxon>Papilionoideae</taxon>
        <taxon>50 kb inversion clade</taxon>
        <taxon>NPAAA clade</taxon>
        <taxon>indigoferoid/millettioid clade</taxon>
        <taxon>Phaseoleae</taxon>
        <taxon>Sphenostylis</taxon>
    </lineage>
</organism>
<dbReference type="Gramene" id="rna-AYBTSS11_LOCUS14463">
    <property type="protein sequence ID" value="CAJ1950841.1"/>
    <property type="gene ID" value="gene-AYBTSS11_LOCUS14463"/>
</dbReference>